<proteinExistence type="inferred from homology"/>
<dbReference type="GeneID" id="81407703"/>
<evidence type="ECO:0000256" key="2">
    <source>
        <dbReference type="ARBA" id="ARBA00023002"/>
    </source>
</evidence>
<keyword evidence="2" id="KW-0560">Oxidoreductase</keyword>
<dbReference type="PIRSF" id="PIRSF000103">
    <property type="entry name" value="HIBADH"/>
    <property type="match status" value="1"/>
</dbReference>
<evidence type="ECO:0000259" key="4">
    <source>
        <dbReference type="Pfam" id="PF03446"/>
    </source>
</evidence>
<dbReference type="Gene3D" id="3.40.50.720">
    <property type="entry name" value="NAD(P)-binding Rossmann-like Domain"/>
    <property type="match status" value="1"/>
</dbReference>
<reference evidence="5" key="2">
    <citation type="journal article" date="2023" name="IMA Fungus">
        <title>Comparative genomic study of the Penicillium genus elucidates a diverse pangenome and 15 lateral gene transfer events.</title>
        <authorList>
            <person name="Petersen C."/>
            <person name="Sorensen T."/>
            <person name="Nielsen M.R."/>
            <person name="Sondergaard T.E."/>
            <person name="Sorensen J.L."/>
            <person name="Fitzpatrick D.A."/>
            <person name="Frisvad J.C."/>
            <person name="Nielsen K.L."/>
        </authorList>
    </citation>
    <scope>NUCLEOTIDE SEQUENCE</scope>
    <source>
        <strain evidence="5">IBT 22155</strain>
    </source>
</reference>
<dbReference type="InterPro" id="IPR036291">
    <property type="entry name" value="NAD(P)-bd_dom_sf"/>
</dbReference>
<comment type="similarity">
    <text evidence="1">Belongs to the HIBADH-related family. NP60 subfamily.</text>
</comment>
<feature type="active site" evidence="3">
    <location>
        <position position="186"/>
    </location>
</feature>
<dbReference type="SUPFAM" id="SSF48179">
    <property type="entry name" value="6-phosphogluconate dehydrogenase C-terminal domain-like"/>
    <property type="match status" value="1"/>
</dbReference>
<evidence type="ECO:0000313" key="5">
    <source>
        <dbReference type="EMBL" id="KAJ5123964.1"/>
    </source>
</evidence>
<dbReference type="InterPro" id="IPR051265">
    <property type="entry name" value="HIBADH-related_NP60_sf"/>
</dbReference>
<dbReference type="AlphaFoldDB" id="A0A9W9GM04"/>
<name>A0A9W9GM04_9EURO</name>
<dbReference type="SUPFAM" id="SSF51735">
    <property type="entry name" value="NAD(P)-binding Rossmann-fold domains"/>
    <property type="match status" value="1"/>
</dbReference>
<dbReference type="PANTHER" id="PTHR43580:SF3">
    <property type="entry name" value="6-PHOSPHOGLUCONATE DEHYDROGENASE FAMILY PROTEIN (AFU_ORTHOLOGUE AFUA_2G11600)"/>
    <property type="match status" value="1"/>
</dbReference>
<sequence>MSEHRVAWIGLGNIGRGMSSNIAHKGPQTSPLLLYNRTTSRAKAHASTLPNTSVANTLPEAITPSTIIFTCVGDDEALLSIITSVLNDSSIDLTSKIFIDCSTVHPDTSRKISSLLSDRGADFIACPVFGAPSMADAGKLVVVPAGKRSVIEKVQGFFDGVVAMRTIDLASGSGEDIDVGKAGVLKVLGNSFILNTVGVLAEAMVGAEVSGLGTGPLKEFLDIFAPGAFVSYAERMIGGDYWKREEPLFAVDLARKDLRHVQGIAGEGG</sequence>
<dbReference type="PANTHER" id="PTHR43580">
    <property type="entry name" value="OXIDOREDUCTASE GLYR1-RELATED"/>
    <property type="match status" value="1"/>
</dbReference>
<dbReference type="GO" id="GO:0016491">
    <property type="term" value="F:oxidoreductase activity"/>
    <property type="evidence" value="ECO:0007669"/>
    <property type="project" value="UniProtKB-KW"/>
</dbReference>
<dbReference type="InterPro" id="IPR008927">
    <property type="entry name" value="6-PGluconate_DH-like_C_sf"/>
</dbReference>
<dbReference type="EMBL" id="JAPQKL010000006">
    <property type="protein sequence ID" value="KAJ5123964.1"/>
    <property type="molecule type" value="Genomic_DNA"/>
</dbReference>
<protein>
    <submittedName>
        <fullName evidence="5">Dehydrogenase multihelical</fullName>
    </submittedName>
</protein>
<dbReference type="Gene3D" id="1.10.1040.10">
    <property type="entry name" value="N-(1-d-carboxylethyl)-l-norvaline Dehydrogenase, domain 2"/>
    <property type="match status" value="1"/>
</dbReference>
<dbReference type="InterPro" id="IPR013328">
    <property type="entry name" value="6PGD_dom2"/>
</dbReference>
<comment type="caution">
    <text evidence="5">The sequence shown here is derived from an EMBL/GenBank/DDBJ whole genome shotgun (WGS) entry which is preliminary data.</text>
</comment>
<dbReference type="Pfam" id="PF03446">
    <property type="entry name" value="NAD_binding_2"/>
    <property type="match status" value="1"/>
</dbReference>
<organism evidence="5 6">
    <name type="scientific">Penicillium bovifimosum</name>
    <dbReference type="NCBI Taxonomy" id="126998"/>
    <lineage>
        <taxon>Eukaryota</taxon>
        <taxon>Fungi</taxon>
        <taxon>Dikarya</taxon>
        <taxon>Ascomycota</taxon>
        <taxon>Pezizomycotina</taxon>
        <taxon>Eurotiomycetes</taxon>
        <taxon>Eurotiomycetidae</taxon>
        <taxon>Eurotiales</taxon>
        <taxon>Aspergillaceae</taxon>
        <taxon>Penicillium</taxon>
    </lineage>
</organism>
<dbReference type="RefSeq" id="XP_056518363.1">
    <property type="nucleotide sequence ID" value="XM_056668533.1"/>
</dbReference>
<evidence type="ECO:0000256" key="3">
    <source>
        <dbReference type="PIRSR" id="PIRSR000103-1"/>
    </source>
</evidence>
<evidence type="ECO:0000313" key="6">
    <source>
        <dbReference type="Proteomes" id="UP001149079"/>
    </source>
</evidence>
<keyword evidence="6" id="KW-1185">Reference proteome</keyword>
<dbReference type="GO" id="GO:0050661">
    <property type="term" value="F:NADP binding"/>
    <property type="evidence" value="ECO:0007669"/>
    <property type="project" value="InterPro"/>
</dbReference>
<gene>
    <name evidence="5" type="ORF">N7515_007789</name>
</gene>
<dbReference type="OrthoDB" id="435038at2759"/>
<dbReference type="InterPro" id="IPR015815">
    <property type="entry name" value="HIBADH-related"/>
</dbReference>
<feature type="domain" description="6-phosphogluconate dehydrogenase NADP-binding" evidence="4">
    <location>
        <begin position="6"/>
        <end position="161"/>
    </location>
</feature>
<accession>A0A9W9GM04</accession>
<dbReference type="InterPro" id="IPR006115">
    <property type="entry name" value="6PGDH_NADP-bd"/>
</dbReference>
<evidence type="ECO:0000256" key="1">
    <source>
        <dbReference type="ARBA" id="ARBA00007598"/>
    </source>
</evidence>
<reference evidence="5" key="1">
    <citation type="submission" date="2022-11" db="EMBL/GenBank/DDBJ databases">
        <authorList>
            <person name="Petersen C."/>
        </authorList>
    </citation>
    <scope>NUCLEOTIDE SEQUENCE</scope>
    <source>
        <strain evidence="5">IBT 22155</strain>
    </source>
</reference>
<dbReference type="Proteomes" id="UP001149079">
    <property type="component" value="Unassembled WGS sequence"/>
</dbReference>